<dbReference type="Proteomes" id="UP001433268">
    <property type="component" value="Unassembled WGS sequence"/>
</dbReference>
<reference evidence="1 2" key="1">
    <citation type="submission" date="2023-01" db="EMBL/GenBank/DDBJ databases">
        <title>Analysis of 21 Apiospora genomes using comparative genomics revels a genus with tremendous synthesis potential of carbohydrate active enzymes and secondary metabolites.</title>
        <authorList>
            <person name="Sorensen T."/>
        </authorList>
    </citation>
    <scope>NUCLEOTIDE SEQUENCE [LARGE SCALE GENOMIC DNA]</scope>
    <source>
        <strain evidence="1 2">CBS 114990</strain>
    </source>
</reference>
<name>A0ABR1V7W9_9PEZI</name>
<proteinExistence type="predicted"/>
<gene>
    <name evidence="1" type="ORF">PG997_014036</name>
</gene>
<protein>
    <submittedName>
        <fullName evidence="1">Uncharacterized protein</fullName>
    </submittedName>
</protein>
<dbReference type="GeneID" id="92051410"/>
<sequence>MGERVGDSWGPQIAPFCIGMAFPVFATNRGHSNSRTPEAATRREFAERVAGSWPMCCVRTGGTERTDLMKAPVMTGIG</sequence>
<organism evidence="1 2">
    <name type="scientific">Apiospora hydei</name>
    <dbReference type="NCBI Taxonomy" id="1337664"/>
    <lineage>
        <taxon>Eukaryota</taxon>
        <taxon>Fungi</taxon>
        <taxon>Dikarya</taxon>
        <taxon>Ascomycota</taxon>
        <taxon>Pezizomycotina</taxon>
        <taxon>Sordariomycetes</taxon>
        <taxon>Xylariomycetidae</taxon>
        <taxon>Amphisphaeriales</taxon>
        <taxon>Apiosporaceae</taxon>
        <taxon>Apiospora</taxon>
    </lineage>
</organism>
<dbReference type="EMBL" id="JAQQWN010000009">
    <property type="protein sequence ID" value="KAK8067289.1"/>
    <property type="molecule type" value="Genomic_DNA"/>
</dbReference>
<keyword evidence="2" id="KW-1185">Reference proteome</keyword>
<accession>A0ABR1V7W9</accession>
<dbReference type="RefSeq" id="XP_066664042.1">
    <property type="nucleotide sequence ID" value="XM_066818350.1"/>
</dbReference>
<evidence type="ECO:0000313" key="2">
    <source>
        <dbReference type="Proteomes" id="UP001433268"/>
    </source>
</evidence>
<evidence type="ECO:0000313" key="1">
    <source>
        <dbReference type="EMBL" id="KAK8067289.1"/>
    </source>
</evidence>
<comment type="caution">
    <text evidence="1">The sequence shown here is derived from an EMBL/GenBank/DDBJ whole genome shotgun (WGS) entry which is preliminary data.</text>
</comment>